<dbReference type="EMBL" id="AP018365">
    <property type="protein sequence ID" value="BBB01162.1"/>
    <property type="molecule type" value="Genomic_DNA"/>
</dbReference>
<reference evidence="1 2" key="3">
    <citation type="journal article" date="2011" name="Nat. Chem. Biol.">
        <title>Reveromycin A biosynthesis uses RevG and RevJ for stereospecific spiroacetal formation.</title>
        <authorList>
            <person name="Takahashi S."/>
            <person name="Toyoda A."/>
            <person name="Sekiyama Y."/>
            <person name="Takagi H."/>
            <person name="Nogawa T."/>
            <person name="Uramoto M."/>
            <person name="Suzuki R."/>
            <person name="Koshino H."/>
            <person name="Kumano T."/>
            <person name="Panthee S."/>
            <person name="Dairi T."/>
            <person name="Ishikawa J."/>
            <person name="Ikeda H."/>
            <person name="Sakaki Y."/>
            <person name="Osada H."/>
        </authorList>
    </citation>
    <scope>NUCLEOTIDE SEQUENCE [LARGE SCALE GENOMIC DNA]</scope>
    <source>
        <strain evidence="1 2">SN-593</strain>
    </source>
</reference>
<sequence length="353" mass="38902">MPTWSFRRPPALSIGWSMHVVPDRHGSTVMAARNRDRIVHFYEIADADAPASSRLPHRDWGAHIRRLCAQPPAQRTSRTGDEILIGAVDTLQTAPHLLLAKVRQDVPQLIDHVDGTLSHLQLAADKELVDVTTVYFLPFGNVLATMAGGTSAPRAQALKRWLDDMHAAAPDVRNIELRPVVNARSREKLAHAAAIEQLTVRIAPEPPDSPTALRASSDLGTALSRLHEDNPDMIITLKLEVPKKSRVLSPRRRARGHNQLLASTQVFANDIADWLDNSDAVDTAAARARMEAWHSEADDEKIDFVSERITAKCVVPFSSSDGHAIDLQVALNQLERVSLQNERVLRAAVSADL</sequence>
<gene>
    <name evidence="1" type="ORF">RVR_8435</name>
</gene>
<keyword evidence="2" id="KW-1185">Reference proteome</keyword>
<evidence type="ECO:0000313" key="2">
    <source>
        <dbReference type="Proteomes" id="UP000595703"/>
    </source>
</evidence>
<organism evidence="1 2">
    <name type="scientific">Actinacidiphila reveromycinica</name>
    <dbReference type="NCBI Taxonomy" id="659352"/>
    <lineage>
        <taxon>Bacteria</taxon>
        <taxon>Bacillati</taxon>
        <taxon>Actinomycetota</taxon>
        <taxon>Actinomycetes</taxon>
        <taxon>Kitasatosporales</taxon>
        <taxon>Streptomycetaceae</taxon>
        <taxon>Actinacidiphila</taxon>
    </lineage>
</organism>
<dbReference type="KEGG" id="arev:RVR_8435"/>
<reference evidence="1 2" key="2">
    <citation type="journal article" date="2011" name="J. Antibiot.">
        <title>Furaquinocins I and J: novel polyketide isoprenoid hybrid compounds from Streptomyces reveromyceticus SN-593.</title>
        <authorList>
            <person name="Panthee S."/>
            <person name="Takahashi S."/>
            <person name="Takagi H."/>
            <person name="Nogawa T."/>
            <person name="Oowada E."/>
            <person name="Uramoto M."/>
            <person name="Osada H."/>
        </authorList>
    </citation>
    <scope>NUCLEOTIDE SEQUENCE [LARGE SCALE GENOMIC DNA]</scope>
    <source>
        <strain evidence="1 2">SN-593</strain>
    </source>
</reference>
<dbReference type="AlphaFoldDB" id="A0A7U3UYZ0"/>
<protein>
    <submittedName>
        <fullName evidence="1">Uncharacterized protein</fullName>
    </submittedName>
</protein>
<dbReference type="Proteomes" id="UP000595703">
    <property type="component" value="Chromosome"/>
</dbReference>
<reference evidence="1 2" key="4">
    <citation type="journal article" date="2020" name="Sci. Rep.">
        <title>beta-carboline chemical signals induce reveromycin production through a LuxR family regulator in Streptomyces sp. SN-593.</title>
        <authorList>
            <person name="Panthee S."/>
            <person name="Kito N."/>
            <person name="Hayashi T."/>
            <person name="Shimizu T."/>
            <person name="Ishikawa J."/>
            <person name="Hamamoto H."/>
            <person name="Osada H."/>
            <person name="Takahashi S."/>
        </authorList>
    </citation>
    <scope>NUCLEOTIDE SEQUENCE [LARGE SCALE GENOMIC DNA]</scope>
    <source>
        <strain evidence="1 2">SN-593</strain>
    </source>
</reference>
<reference evidence="1 2" key="1">
    <citation type="journal article" date="2010" name="J. Bacteriol.">
        <title>Biochemical characterization of a novel indole prenyltransferase from Streptomyces sp. SN-593.</title>
        <authorList>
            <person name="Takahashi S."/>
            <person name="Takagi H."/>
            <person name="Toyoda A."/>
            <person name="Uramoto M."/>
            <person name="Nogawa T."/>
            <person name="Ueki M."/>
            <person name="Sakaki Y."/>
            <person name="Osada H."/>
        </authorList>
    </citation>
    <scope>NUCLEOTIDE SEQUENCE [LARGE SCALE GENOMIC DNA]</scope>
    <source>
        <strain evidence="1 2">SN-593</strain>
    </source>
</reference>
<proteinExistence type="predicted"/>
<name>A0A7U3UYZ0_9ACTN</name>
<accession>A0A7U3UYZ0</accession>
<evidence type="ECO:0000313" key="1">
    <source>
        <dbReference type="EMBL" id="BBB01162.1"/>
    </source>
</evidence>